<dbReference type="Gene3D" id="3.40.640.10">
    <property type="entry name" value="Type I PLP-dependent aspartate aminotransferase-like (Major domain)"/>
    <property type="match status" value="1"/>
</dbReference>
<reference evidence="8" key="1">
    <citation type="journal article" date="2014" name="Int. J. Syst. Evol. Microbiol.">
        <title>Complete genome sequence of Corynebacterium casei LMG S-19264T (=DSM 44701T), isolated from a smear-ripened cheese.</title>
        <authorList>
            <consortium name="US DOE Joint Genome Institute (JGI-PGF)"/>
            <person name="Walter F."/>
            <person name="Albersmeier A."/>
            <person name="Kalinowski J."/>
            <person name="Ruckert C."/>
        </authorList>
    </citation>
    <scope>NUCLEOTIDE SEQUENCE</scope>
    <source>
        <strain evidence="8">VKM Ac-1958</strain>
    </source>
</reference>
<keyword evidence="2" id="KW-0663">Pyridoxal phosphate</keyword>
<evidence type="ECO:0000313" key="8">
    <source>
        <dbReference type="EMBL" id="GLK03176.1"/>
    </source>
</evidence>
<organism evidence="8 9">
    <name type="scientific">Microbacterium keratanolyticum</name>
    <dbReference type="NCBI Taxonomy" id="67574"/>
    <lineage>
        <taxon>Bacteria</taxon>
        <taxon>Bacillati</taxon>
        <taxon>Actinomycetota</taxon>
        <taxon>Actinomycetes</taxon>
        <taxon>Micrococcales</taxon>
        <taxon>Microbacteriaceae</taxon>
        <taxon>Microbacterium</taxon>
    </lineage>
</organism>
<name>A0A9W6HUH9_9MICO</name>
<evidence type="ECO:0000313" key="9">
    <source>
        <dbReference type="Proteomes" id="UP001142325"/>
    </source>
</evidence>
<feature type="region of interest" description="Disordered" evidence="6">
    <location>
        <begin position="93"/>
        <end position="113"/>
    </location>
</feature>
<dbReference type="InterPro" id="IPR000524">
    <property type="entry name" value="Tscrpt_reg_HTH_GntR"/>
</dbReference>
<protein>
    <submittedName>
        <fullName evidence="8">GntR family transcriptional regulator</fullName>
    </submittedName>
</protein>
<dbReference type="EMBL" id="BSET01000002">
    <property type="protein sequence ID" value="GLK03176.1"/>
    <property type="molecule type" value="Genomic_DNA"/>
</dbReference>
<comment type="caution">
    <text evidence="8">The sequence shown here is derived from an EMBL/GenBank/DDBJ whole genome shotgun (WGS) entry which is preliminary data.</text>
</comment>
<dbReference type="GO" id="GO:0003677">
    <property type="term" value="F:DNA binding"/>
    <property type="evidence" value="ECO:0007669"/>
    <property type="project" value="UniProtKB-KW"/>
</dbReference>
<dbReference type="InterPro" id="IPR015421">
    <property type="entry name" value="PyrdxlP-dep_Trfase_major"/>
</dbReference>
<dbReference type="InterPro" id="IPR015424">
    <property type="entry name" value="PyrdxlP-dep_Trfase"/>
</dbReference>
<evidence type="ECO:0000256" key="2">
    <source>
        <dbReference type="ARBA" id="ARBA00022898"/>
    </source>
</evidence>
<comment type="similarity">
    <text evidence="1">In the C-terminal section; belongs to the class-I pyridoxal-phosphate-dependent aminotransferase family.</text>
</comment>
<dbReference type="Pfam" id="PF00392">
    <property type="entry name" value="GntR"/>
    <property type="match status" value="1"/>
</dbReference>
<proteinExistence type="inferred from homology"/>
<keyword evidence="3" id="KW-0805">Transcription regulation</keyword>
<keyword evidence="4" id="KW-0238">DNA-binding</keyword>
<evidence type="ECO:0000256" key="1">
    <source>
        <dbReference type="ARBA" id="ARBA00005384"/>
    </source>
</evidence>
<dbReference type="PROSITE" id="PS50949">
    <property type="entry name" value="HTH_GNTR"/>
    <property type="match status" value="1"/>
</dbReference>
<dbReference type="InterPro" id="IPR036390">
    <property type="entry name" value="WH_DNA-bd_sf"/>
</dbReference>
<evidence type="ECO:0000256" key="5">
    <source>
        <dbReference type="ARBA" id="ARBA00023163"/>
    </source>
</evidence>
<dbReference type="Pfam" id="PF00155">
    <property type="entry name" value="Aminotran_1_2"/>
    <property type="match status" value="1"/>
</dbReference>
<reference evidence="8" key="2">
    <citation type="submission" date="2023-01" db="EMBL/GenBank/DDBJ databases">
        <authorList>
            <person name="Sun Q."/>
            <person name="Evtushenko L."/>
        </authorList>
    </citation>
    <scope>NUCLEOTIDE SEQUENCE</scope>
    <source>
        <strain evidence="8">VKM Ac-1958</strain>
    </source>
</reference>
<keyword evidence="5" id="KW-0804">Transcription</keyword>
<dbReference type="InterPro" id="IPR051446">
    <property type="entry name" value="HTH_trans_reg/aminotransferase"/>
</dbReference>
<dbReference type="GO" id="GO:0003700">
    <property type="term" value="F:DNA-binding transcription factor activity"/>
    <property type="evidence" value="ECO:0007669"/>
    <property type="project" value="InterPro"/>
</dbReference>
<dbReference type="Gene3D" id="1.10.10.10">
    <property type="entry name" value="Winged helix-like DNA-binding domain superfamily/Winged helix DNA-binding domain"/>
    <property type="match status" value="1"/>
</dbReference>
<dbReference type="CDD" id="cd00609">
    <property type="entry name" value="AAT_like"/>
    <property type="match status" value="1"/>
</dbReference>
<evidence type="ECO:0000256" key="4">
    <source>
        <dbReference type="ARBA" id="ARBA00023125"/>
    </source>
</evidence>
<dbReference type="PANTHER" id="PTHR46577">
    <property type="entry name" value="HTH-TYPE TRANSCRIPTIONAL REGULATORY PROTEIN GABR"/>
    <property type="match status" value="1"/>
</dbReference>
<gene>
    <name evidence="8" type="ORF">GCM10017596_28910</name>
</gene>
<dbReference type="InterPro" id="IPR036388">
    <property type="entry name" value="WH-like_DNA-bd_sf"/>
</dbReference>
<dbReference type="GO" id="GO:0030170">
    <property type="term" value="F:pyridoxal phosphate binding"/>
    <property type="evidence" value="ECO:0007669"/>
    <property type="project" value="InterPro"/>
</dbReference>
<evidence type="ECO:0000259" key="7">
    <source>
        <dbReference type="PROSITE" id="PS50949"/>
    </source>
</evidence>
<dbReference type="SUPFAM" id="SSF53383">
    <property type="entry name" value="PLP-dependent transferases"/>
    <property type="match status" value="1"/>
</dbReference>
<dbReference type="Proteomes" id="UP001142325">
    <property type="component" value="Unassembled WGS sequence"/>
</dbReference>
<feature type="compositionally biased region" description="Pro residues" evidence="6">
    <location>
        <begin position="97"/>
        <end position="106"/>
    </location>
</feature>
<accession>A0A9W6HUH9</accession>
<dbReference type="PANTHER" id="PTHR46577:SF1">
    <property type="entry name" value="HTH-TYPE TRANSCRIPTIONAL REGULATORY PROTEIN GABR"/>
    <property type="match status" value="1"/>
</dbReference>
<dbReference type="AlphaFoldDB" id="A0A9W6HUH9"/>
<evidence type="ECO:0000256" key="3">
    <source>
        <dbReference type="ARBA" id="ARBA00023015"/>
    </source>
</evidence>
<dbReference type="CDD" id="cd07377">
    <property type="entry name" value="WHTH_GntR"/>
    <property type="match status" value="1"/>
</dbReference>
<dbReference type="RefSeq" id="WP_204937972.1">
    <property type="nucleotide sequence ID" value="NZ_BAAAUM010000002.1"/>
</dbReference>
<feature type="domain" description="HTH gntR-type" evidence="7">
    <location>
        <begin position="23"/>
        <end position="91"/>
    </location>
</feature>
<evidence type="ECO:0000256" key="6">
    <source>
        <dbReference type="SAM" id="MobiDB-lite"/>
    </source>
</evidence>
<keyword evidence="9" id="KW-1185">Reference proteome</keyword>
<sequence length="489" mass="52588">MQKTRPILAWETLLDIARTDAPAPLRERVEHALRRAIDDGHLVPGSALPPSRTLAENLGVSRWVITEAYGQLVAEGVLDARAGSVTRVAAPTLSERMPPPHPPSDHPAPTATPVDARFDLRPGLPDLRATPRARWGSAVKAALSSIADRDLAAAHPGGYAPARQAVSDYLGRSRHVATTADRVVITHGASDGMSILARELRRQGHRAILVEDPSWPRLRDIAQTHGLRTIPIPVDDDGIDVEALAAASVRTGARVALLTPAHQFPVGAALSPARREQVIAWAHAVDGLIIEDDYDAEFRYDRRPIAALQRLAPDRVALIGSLSKSVSPALGLGWMVLPHGLNPEHSPAMPSLIDQAALAHFLVRGDLERHLRAARSRFRRRRAALLDALRAELPDASISGIAAGMHLLLELPAGADAAELARRGRDHGLALTPLRRYEDVSRRPEALVLGYGNLDDTLVSAATAALATLLRARSETPVASVRSERTLTG</sequence>
<dbReference type="SUPFAM" id="SSF46785">
    <property type="entry name" value="Winged helix' DNA-binding domain"/>
    <property type="match status" value="1"/>
</dbReference>
<dbReference type="InterPro" id="IPR004839">
    <property type="entry name" value="Aminotransferase_I/II_large"/>
</dbReference>
<dbReference type="PRINTS" id="PR00035">
    <property type="entry name" value="HTHGNTR"/>
</dbReference>
<dbReference type="SMART" id="SM00345">
    <property type="entry name" value="HTH_GNTR"/>
    <property type="match status" value="1"/>
</dbReference>